<evidence type="ECO:0000313" key="6">
    <source>
        <dbReference type="Proteomes" id="UP000007350"/>
    </source>
</evidence>
<keyword evidence="3" id="KW-0472">Membrane</keyword>
<dbReference type="AlphaFoldDB" id="K2NB45"/>
<name>K2NB45_TRYCR</name>
<feature type="domain" description="PSI" evidence="4">
    <location>
        <begin position="78"/>
        <end position="148"/>
    </location>
</feature>
<dbReference type="SMART" id="SM00423">
    <property type="entry name" value="PSI"/>
    <property type="match status" value="1"/>
</dbReference>
<feature type="transmembrane region" description="Helical" evidence="3">
    <location>
        <begin position="181"/>
        <end position="203"/>
    </location>
</feature>
<keyword evidence="6" id="KW-1185">Reference proteome</keyword>
<organism evidence="5 6">
    <name type="scientific">Trypanosoma cruzi marinkellei</name>
    <dbReference type="NCBI Taxonomy" id="85056"/>
    <lineage>
        <taxon>Eukaryota</taxon>
        <taxon>Discoba</taxon>
        <taxon>Euglenozoa</taxon>
        <taxon>Kinetoplastea</taxon>
        <taxon>Metakinetoplastina</taxon>
        <taxon>Trypanosomatida</taxon>
        <taxon>Trypanosomatidae</taxon>
        <taxon>Trypanosoma</taxon>
        <taxon>Schizotrypanum</taxon>
    </lineage>
</organism>
<evidence type="ECO:0000256" key="2">
    <source>
        <dbReference type="SAM" id="MobiDB-lite"/>
    </source>
</evidence>
<accession>K2NB45</accession>
<evidence type="ECO:0000313" key="5">
    <source>
        <dbReference type="EMBL" id="EKF26262.1"/>
    </source>
</evidence>
<keyword evidence="3" id="KW-1133">Transmembrane helix</keyword>
<feature type="region of interest" description="Disordered" evidence="2">
    <location>
        <begin position="237"/>
        <end position="278"/>
    </location>
</feature>
<dbReference type="EMBL" id="AHKC01021312">
    <property type="protein sequence ID" value="EKF26262.1"/>
    <property type="molecule type" value="Genomic_DNA"/>
</dbReference>
<feature type="transmembrane region" description="Helical" evidence="3">
    <location>
        <begin position="20"/>
        <end position="44"/>
    </location>
</feature>
<gene>
    <name evidence="5" type="ORF">MOQ_010054</name>
</gene>
<reference evidence="5 6" key="1">
    <citation type="journal article" date="2012" name="BMC Genomics">
        <title>Comparative genomic analysis of human infective Trypanosoma cruzi lineages with the bat-restricted subspecies T. cruzi marinkellei.</title>
        <authorList>
            <person name="Franzen O."/>
            <person name="Talavera-Lopez C."/>
            <person name="Ochaya S."/>
            <person name="Butler C.E."/>
            <person name="Messenger L.A."/>
            <person name="Lewis M.D."/>
            <person name="Llewellyn M.S."/>
            <person name="Marinkelle C.J."/>
            <person name="Tyler K.M."/>
            <person name="Miles M.A."/>
            <person name="Andersson B."/>
        </authorList>
    </citation>
    <scope>NUCLEOTIDE SEQUENCE [LARGE SCALE GENOMIC DNA]</scope>
    <source>
        <strain evidence="5 6">B7</strain>
    </source>
</reference>
<evidence type="ECO:0000256" key="1">
    <source>
        <dbReference type="ARBA" id="ARBA00023180"/>
    </source>
</evidence>
<feature type="compositionally biased region" description="Low complexity" evidence="2">
    <location>
        <begin position="259"/>
        <end position="278"/>
    </location>
</feature>
<dbReference type="OrthoDB" id="273797at2759"/>
<keyword evidence="1" id="KW-0325">Glycoprotein</keyword>
<protein>
    <recommendedName>
        <fullName evidence="4">PSI domain-containing protein</fullName>
    </recommendedName>
</protein>
<keyword evidence="3" id="KW-0812">Transmembrane</keyword>
<comment type="caution">
    <text evidence="5">The sequence shown here is derived from an EMBL/GenBank/DDBJ whole genome shotgun (WGS) entry which is preliminary data.</text>
</comment>
<dbReference type="Proteomes" id="UP000007350">
    <property type="component" value="Unassembled WGS sequence"/>
</dbReference>
<proteinExistence type="predicted"/>
<dbReference type="InterPro" id="IPR016201">
    <property type="entry name" value="PSI"/>
</dbReference>
<evidence type="ECO:0000256" key="3">
    <source>
        <dbReference type="SAM" id="Phobius"/>
    </source>
</evidence>
<evidence type="ECO:0000259" key="4">
    <source>
        <dbReference type="SMART" id="SM00423"/>
    </source>
</evidence>
<sequence length="278" mass="30617">MYGRNAHVSSPRGEYYPLGWNFFLLLLLVVVMYTATVCGGGFILPVTAVNDASMDMTSAPSPAAVVAASSSNVHGVDACASYTSCAECVFDASDGILSPSMDCAWCVITHRCMRFNVSLLTFNSSSSSSSSSSFSSSFPAAATAEICPDWRHAKFNANCPDMSCSAAHTTNNIYICRSITIFWILLACILVVLNLGFYMWLHAIRQLPWKYEPRLSQWLTGTTTFTLQVIRPMRVKQKQMGSEGSEVPTEVDSRRSKMSNNIHSHNNTINNNNNKCRR</sequence>